<dbReference type="VEuPathDB" id="CryptoDB:CHUDEA5_3580"/>
<dbReference type="InterPro" id="IPR009248">
    <property type="entry name" value="SbmA_BacA"/>
</dbReference>
<dbReference type="OrthoDB" id="10267956at2759"/>
<keyword evidence="1" id="KW-0812">Transmembrane</keyword>
<dbReference type="AlphaFoldDB" id="A0A0S4TG77"/>
<keyword evidence="1" id="KW-0472">Membrane</keyword>
<reference evidence="3 4" key="1">
    <citation type="submission" date="2014-11" db="EMBL/GenBank/DDBJ databases">
        <title>Comparative genomic analysis of Cryptosporidium hominis reveals occurrence of genetic recombination in virulent subtypes.</title>
        <authorList>
            <person name="Guo Y."/>
            <person name="Tang K."/>
            <person name="Frace M."/>
            <person name="Li N."/>
            <person name="Roellig D.M."/>
            <person name="Sammons S."/>
            <person name="Knipe K."/>
            <person name="Rowe L."/>
            <person name="Feng Y."/>
            <person name="Xiao L."/>
        </authorList>
    </citation>
    <scope>NUCLEOTIDE SEQUENCE [LARGE SCALE GENOMIC DNA]</scope>
    <source>
        <strain evidence="3">30976</strain>
    </source>
</reference>
<reference evidence="3 4" key="3">
    <citation type="submission" date="2017-10" db="EMBL/GenBank/DDBJ databases">
        <title>Consistent, comparative and evidence-based genome annotation and re-annotation for the closely-related species, Cryptosporidium parvum, C. hominis and C. tyzzeri.</title>
        <authorList>
            <person name="Baptista R.P."/>
            <person name="Li Y."/>
            <person name="Sateriale A."/>
            <person name="Striepen B."/>
            <person name="Kissinger J.C."/>
        </authorList>
    </citation>
    <scope>NUCLEOTIDE SEQUENCE [LARGE SCALE GENOMIC DNA]</scope>
    <source>
        <strain evidence="3">30976</strain>
    </source>
</reference>
<dbReference type="EMBL" id="JTAI01000013">
    <property type="protein sequence ID" value="PPS96871.1"/>
    <property type="molecule type" value="Genomic_DNA"/>
</dbReference>
<protein>
    <submittedName>
        <fullName evidence="3">SbmA/BacA-like family (ABC transporter)</fullName>
    </submittedName>
</protein>
<accession>A0A0S4TG77</accession>
<dbReference type="GO" id="GO:1904680">
    <property type="term" value="F:peptide transmembrane transporter activity"/>
    <property type="evidence" value="ECO:0007669"/>
    <property type="project" value="InterPro"/>
</dbReference>
<feature type="transmembrane region" description="Helical" evidence="1">
    <location>
        <begin position="130"/>
        <end position="155"/>
    </location>
</feature>
<dbReference type="GO" id="GO:0015833">
    <property type="term" value="P:peptide transport"/>
    <property type="evidence" value="ECO:0007669"/>
    <property type="project" value="InterPro"/>
</dbReference>
<dbReference type="Pfam" id="PF05992">
    <property type="entry name" value="SbmA_BacA"/>
    <property type="match status" value="1"/>
</dbReference>
<sequence length="340" mass="39504">MILQFFGDKKYAIWAYLGSVLILSLAIFECFFDTHSSYLVEYYANCMQSLLNPTPGGYKATVDDFIQFIYGFIWIEIAGVSLSNACRAILGNFIAFKWRTALNNYYLKKWEHLKTIEGASQRIQEDCQKFAVILETIAIEMLYWSCKTIAFYRLVVNYGRMMSYVPFFGSHSHSLLFAALSFDLLCFVPLVISGIKLPSIEYDNQVLEASYRKKLIYSEEVNVRDEDLTTIRKLFIEVRNNSFQMYKHMMFVDSASTATIFFRKYFVVFFIIPSYLKGDIDFGTYTASVAVVNNMLRILSYIRQEWSNLIELLSIKQRLDGFEVYLNEHSEAQTLVGNQE</sequence>
<organism evidence="2">
    <name type="scientific">Cryptosporidium hominis</name>
    <dbReference type="NCBI Taxonomy" id="237895"/>
    <lineage>
        <taxon>Eukaryota</taxon>
        <taxon>Sar</taxon>
        <taxon>Alveolata</taxon>
        <taxon>Apicomplexa</taxon>
        <taxon>Conoidasida</taxon>
        <taxon>Coccidia</taxon>
        <taxon>Eucoccidiorida</taxon>
        <taxon>Eimeriorina</taxon>
        <taxon>Cryptosporidiidae</taxon>
        <taxon>Cryptosporidium</taxon>
    </lineage>
</organism>
<feature type="transmembrane region" description="Helical" evidence="1">
    <location>
        <begin position="175"/>
        <end position="195"/>
    </location>
</feature>
<dbReference type="Proteomes" id="UP000199752">
    <property type="component" value="Chromosome 5"/>
</dbReference>
<evidence type="ECO:0000256" key="1">
    <source>
        <dbReference type="SAM" id="Phobius"/>
    </source>
</evidence>
<evidence type="ECO:0000313" key="4">
    <source>
        <dbReference type="Proteomes" id="UP001429100"/>
    </source>
</evidence>
<keyword evidence="1" id="KW-1133">Transmembrane helix</keyword>
<feature type="transmembrane region" description="Helical" evidence="1">
    <location>
        <begin position="255"/>
        <end position="276"/>
    </location>
</feature>
<keyword evidence="4" id="KW-1185">Reference proteome</keyword>
<dbReference type="Proteomes" id="UP001429100">
    <property type="component" value="Unassembled WGS sequence"/>
</dbReference>
<feature type="transmembrane region" description="Helical" evidence="1">
    <location>
        <begin position="12"/>
        <end position="32"/>
    </location>
</feature>
<dbReference type="EMBL" id="LN877951">
    <property type="protein sequence ID" value="CUV06430.1"/>
    <property type="molecule type" value="Genomic_DNA"/>
</dbReference>
<dbReference type="VEuPathDB" id="CryptoDB:GY17_00001641"/>
<dbReference type="GO" id="GO:0016020">
    <property type="term" value="C:membrane"/>
    <property type="evidence" value="ECO:0007669"/>
    <property type="project" value="InterPro"/>
</dbReference>
<evidence type="ECO:0000313" key="2">
    <source>
        <dbReference type="EMBL" id="CUV06430.1"/>
    </source>
</evidence>
<reference evidence="2" key="2">
    <citation type="submission" date="2015-08" db="EMBL/GenBank/DDBJ databases">
        <authorList>
            <person name="Babu N.S."/>
            <person name="Beckwith C.J."/>
            <person name="Beseler K.G."/>
            <person name="Brison A."/>
            <person name="Carone J.V."/>
            <person name="Caskin T.P."/>
            <person name="Diamond M."/>
            <person name="Durham M.E."/>
            <person name="Foxe J.M."/>
            <person name="Go M."/>
            <person name="Henderson B.A."/>
            <person name="Jones I.B."/>
            <person name="McGettigan J.A."/>
            <person name="Micheletti S.J."/>
            <person name="Nasrallah M.E."/>
            <person name="Ortiz D."/>
            <person name="Piller C.R."/>
            <person name="Privatt S.R."/>
            <person name="Schneider S.L."/>
            <person name="Sharp S."/>
            <person name="Smith T.C."/>
            <person name="Stanton J.D."/>
            <person name="Ullery H.E."/>
            <person name="Wilson R.J."/>
            <person name="Serrano M.G."/>
            <person name="Buck G."/>
            <person name="Lee V."/>
            <person name="Wang Y."/>
            <person name="Carvalho R."/>
            <person name="Voegtly L."/>
            <person name="Shi R."/>
            <person name="Duckworth R."/>
            <person name="Johnson A."/>
            <person name="Loviza R."/>
            <person name="Walstead R."/>
            <person name="Shah Z."/>
            <person name="Kiflezghi M."/>
            <person name="Wade K."/>
            <person name="Ball S.L."/>
            <person name="Bradley K.W."/>
            <person name="Asai D.J."/>
            <person name="Bowman C.A."/>
            <person name="Russell D.A."/>
            <person name="Pope W.H."/>
            <person name="Jacobs-Sera D."/>
            <person name="Hendrix R.W."/>
            <person name="Hatfull G.F."/>
        </authorList>
    </citation>
    <scope>NUCLEOTIDE SEQUENCE [LARGE SCALE GENOMIC DNA]</scope>
</reference>
<evidence type="ECO:0000313" key="3">
    <source>
        <dbReference type="EMBL" id="PPS96871.1"/>
    </source>
</evidence>
<dbReference type="VEuPathDB" id="CryptoDB:ChTU502y2012_410g0025"/>
<dbReference type="VEuPathDB" id="CryptoDB:Chro.50014"/>
<gene>
    <name evidence="2" type="ORF">CHUDEA5_3580</name>
    <name evidence="3" type="ORF">GY17_00001641</name>
</gene>
<proteinExistence type="predicted"/>
<name>A0A0S4TG77_CRYHO</name>